<organism evidence="1">
    <name type="scientific">marine sediment metagenome</name>
    <dbReference type="NCBI Taxonomy" id="412755"/>
    <lineage>
        <taxon>unclassified sequences</taxon>
        <taxon>metagenomes</taxon>
        <taxon>ecological metagenomes</taxon>
    </lineage>
</organism>
<protein>
    <submittedName>
        <fullName evidence="1">Uncharacterized protein</fullName>
    </submittedName>
</protein>
<sequence>MTVEEGHIDVGTTSIQLDTTIVVQSTASGARSVHREVIVLGDPETRAAYTKIKNTHAENSDYGIVTRPILPMDSFGRVRVSNPQTIFDSQLQYDENDLVWSEKLTGSGTVTHDANGSFVDMNVTTASGDAVIRQSPHLRYQPGKSQYITLTVDFVEAATNCTKTVGYFDDDNGVFLELDGTTVSFVLRSKVSGTVVNTRVSQSSWNEDVFDGTGRSGVTLDATKSQLVWIDLEWLSVGTVRCGFFHESQPLLAHAFHNANTINKSYMATANLPVRYEITNDAGLSGATKMRQLCSAVMSEGGFSEDYGFPFTAGNGATTIAVTTRRAILSIRPKATFNSIVNRALILPQGYGFFPQTNAGFLEVVYNGVLGGAPSWSSVDDDSMVEFDIAGTTVTGGITFEHAHADAGGIGKNTFSDEKSGDLAARYPLNLDSTGGSPKHLSLVVTSMVVDSTCAVVGHLNWKEIR</sequence>
<comment type="caution">
    <text evidence="1">The sequence shown here is derived from an EMBL/GenBank/DDBJ whole genome shotgun (WGS) entry which is preliminary data.</text>
</comment>
<gene>
    <name evidence="1" type="ORF">LCGC14_1414180</name>
</gene>
<proteinExistence type="predicted"/>
<evidence type="ECO:0000313" key="1">
    <source>
        <dbReference type="EMBL" id="KKM73067.1"/>
    </source>
</evidence>
<accession>A0A0F9MV14</accession>
<name>A0A0F9MV14_9ZZZZ</name>
<dbReference type="AlphaFoldDB" id="A0A0F9MV14"/>
<reference evidence="1" key="1">
    <citation type="journal article" date="2015" name="Nature">
        <title>Complex archaea that bridge the gap between prokaryotes and eukaryotes.</title>
        <authorList>
            <person name="Spang A."/>
            <person name="Saw J.H."/>
            <person name="Jorgensen S.L."/>
            <person name="Zaremba-Niedzwiedzka K."/>
            <person name="Martijn J."/>
            <person name="Lind A.E."/>
            <person name="van Eijk R."/>
            <person name="Schleper C."/>
            <person name="Guy L."/>
            <person name="Ettema T.J."/>
        </authorList>
    </citation>
    <scope>NUCLEOTIDE SEQUENCE</scope>
</reference>
<dbReference type="EMBL" id="LAZR01009366">
    <property type="protein sequence ID" value="KKM73067.1"/>
    <property type="molecule type" value="Genomic_DNA"/>
</dbReference>